<comment type="caution">
    <text evidence="1">The sequence shown here is derived from an EMBL/GenBank/DDBJ whole genome shotgun (WGS) entry which is preliminary data.</text>
</comment>
<dbReference type="Proteomes" id="UP001237642">
    <property type="component" value="Unassembled WGS sequence"/>
</dbReference>
<sequence length="103" mass="11464">MEDRYCQAVFKQFGAGGYGGSDFATAGAEFQQHQKLKKLYISTRAARVSFSSRSISGFVLKILDKDCYCSPKAHGKEYKQDEGGTDALTMTWDNALKKGTQEY</sequence>
<keyword evidence="2" id="KW-1185">Reference proteome</keyword>
<dbReference type="EMBL" id="JAUIZM010000007">
    <property type="protein sequence ID" value="KAK1373547.1"/>
    <property type="molecule type" value="Genomic_DNA"/>
</dbReference>
<evidence type="ECO:0000313" key="2">
    <source>
        <dbReference type="Proteomes" id="UP001237642"/>
    </source>
</evidence>
<organism evidence="1 2">
    <name type="scientific">Heracleum sosnowskyi</name>
    <dbReference type="NCBI Taxonomy" id="360622"/>
    <lineage>
        <taxon>Eukaryota</taxon>
        <taxon>Viridiplantae</taxon>
        <taxon>Streptophyta</taxon>
        <taxon>Embryophyta</taxon>
        <taxon>Tracheophyta</taxon>
        <taxon>Spermatophyta</taxon>
        <taxon>Magnoliopsida</taxon>
        <taxon>eudicotyledons</taxon>
        <taxon>Gunneridae</taxon>
        <taxon>Pentapetalae</taxon>
        <taxon>asterids</taxon>
        <taxon>campanulids</taxon>
        <taxon>Apiales</taxon>
        <taxon>Apiaceae</taxon>
        <taxon>Apioideae</taxon>
        <taxon>apioid superclade</taxon>
        <taxon>Tordylieae</taxon>
        <taxon>Tordyliinae</taxon>
        <taxon>Heracleum</taxon>
    </lineage>
</organism>
<evidence type="ECO:0000313" key="1">
    <source>
        <dbReference type="EMBL" id="KAK1373547.1"/>
    </source>
</evidence>
<dbReference type="AlphaFoldDB" id="A0AAD8MI11"/>
<gene>
    <name evidence="1" type="ORF">POM88_029740</name>
</gene>
<accession>A0AAD8MI11</accession>
<proteinExistence type="predicted"/>
<reference evidence="1" key="1">
    <citation type="submission" date="2023-02" db="EMBL/GenBank/DDBJ databases">
        <title>Genome of toxic invasive species Heracleum sosnowskyi carries increased number of genes despite the absence of recent whole-genome duplications.</title>
        <authorList>
            <person name="Schelkunov M."/>
            <person name="Shtratnikova V."/>
            <person name="Makarenko M."/>
            <person name="Klepikova A."/>
            <person name="Omelchenko D."/>
            <person name="Novikova G."/>
            <person name="Obukhova E."/>
            <person name="Bogdanov V."/>
            <person name="Penin A."/>
            <person name="Logacheva M."/>
        </authorList>
    </citation>
    <scope>NUCLEOTIDE SEQUENCE</scope>
    <source>
        <strain evidence="1">Hsosn_3</strain>
        <tissue evidence="1">Leaf</tissue>
    </source>
</reference>
<name>A0AAD8MI11_9APIA</name>
<protein>
    <submittedName>
        <fullName evidence="1">Uncharacterized protein</fullName>
    </submittedName>
</protein>
<reference evidence="1" key="2">
    <citation type="submission" date="2023-05" db="EMBL/GenBank/DDBJ databases">
        <authorList>
            <person name="Schelkunov M.I."/>
        </authorList>
    </citation>
    <scope>NUCLEOTIDE SEQUENCE</scope>
    <source>
        <strain evidence="1">Hsosn_3</strain>
        <tissue evidence="1">Leaf</tissue>
    </source>
</reference>